<feature type="domain" description="OmpR/PhoB-type" evidence="7">
    <location>
        <begin position="124"/>
        <end position="220"/>
    </location>
</feature>
<keyword evidence="2 5" id="KW-0238">DNA-binding</keyword>
<evidence type="ECO:0000313" key="8">
    <source>
        <dbReference type="EMBL" id="SFC43159.1"/>
    </source>
</evidence>
<dbReference type="CDD" id="cd17624">
    <property type="entry name" value="REC_OmpR_PmrA-like"/>
    <property type="match status" value="1"/>
</dbReference>
<dbReference type="Gene3D" id="1.10.10.10">
    <property type="entry name" value="Winged helix-like DNA-binding domain superfamily/Winged helix DNA-binding domain"/>
    <property type="match status" value="1"/>
</dbReference>
<sequence length="230" mass="25706">MRTLLVEDHPSLADSIRCSLEDAGWRVDVMYDGVSARTALETESYALLLLDIGLPEMDGFALLSWLRKRDTRLPVMLLTARGSINDRVRGLNLGADDYLIKPFSLSELQARINALIRRTRHDGQQIHRCGALAFDVSARSFTLLEQPLTLPPRELALLEALMARMGRTVSKEHLAAQMFSMEEDGSFDAIEVYVSRLRRKLEGSDVRIVTFRGLGYQLESAQGDAPATLS</sequence>
<protein>
    <submittedName>
        <fullName evidence="8">Two-component system, OmpR family, response regulator TctD</fullName>
    </submittedName>
</protein>
<dbReference type="AlphaFoldDB" id="A0A1I1J3I6"/>
<feature type="domain" description="Response regulatory" evidence="6">
    <location>
        <begin position="2"/>
        <end position="116"/>
    </location>
</feature>
<evidence type="ECO:0000256" key="3">
    <source>
        <dbReference type="ARBA" id="ARBA00023163"/>
    </source>
</evidence>
<name>A0A1I1J3I6_9GAMM</name>
<keyword evidence="9" id="KW-1185">Reference proteome</keyword>
<proteinExistence type="predicted"/>
<dbReference type="SMART" id="SM00862">
    <property type="entry name" value="Trans_reg_C"/>
    <property type="match status" value="1"/>
</dbReference>
<feature type="modified residue" description="4-aspartylphosphate" evidence="4">
    <location>
        <position position="51"/>
    </location>
</feature>
<evidence type="ECO:0000256" key="1">
    <source>
        <dbReference type="ARBA" id="ARBA00023015"/>
    </source>
</evidence>
<dbReference type="CDD" id="cd00383">
    <property type="entry name" value="trans_reg_C"/>
    <property type="match status" value="1"/>
</dbReference>
<reference evidence="9" key="1">
    <citation type="submission" date="2016-10" db="EMBL/GenBank/DDBJ databases">
        <authorList>
            <person name="Varghese N."/>
            <person name="Submissions S."/>
        </authorList>
    </citation>
    <scope>NUCLEOTIDE SEQUENCE [LARGE SCALE GENOMIC DNA]</scope>
    <source>
        <strain evidence="9">DSM 23439</strain>
    </source>
</reference>
<dbReference type="EMBL" id="FOLY01000003">
    <property type="protein sequence ID" value="SFC43159.1"/>
    <property type="molecule type" value="Genomic_DNA"/>
</dbReference>
<evidence type="ECO:0000256" key="2">
    <source>
        <dbReference type="ARBA" id="ARBA00023125"/>
    </source>
</evidence>
<dbReference type="Gene3D" id="3.40.50.2300">
    <property type="match status" value="1"/>
</dbReference>
<dbReference type="GO" id="GO:0005829">
    <property type="term" value="C:cytosol"/>
    <property type="evidence" value="ECO:0007669"/>
    <property type="project" value="TreeGrafter"/>
</dbReference>
<evidence type="ECO:0000259" key="7">
    <source>
        <dbReference type="PROSITE" id="PS51755"/>
    </source>
</evidence>
<dbReference type="InterPro" id="IPR011006">
    <property type="entry name" value="CheY-like_superfamily"/>
</dbReference>
<feature type="DNA-binding region" description="OmpR/PhoB-type" evidence="5">
    <location>
        <begin position="124"/>
        <end position="220"/>
    </location>
</feature>
<evidence type="ECO:0000313" key="9">
    <source>
        <dbReference type="Proteomes" id="UP000199046"/>
    </source>
</evidence>
<dbReference type="GO" id="GO:0032993">
    <property type="term" value="C:protein-DNA complex"/>
    <property type="evidence" value="ECO:0007669"/>
    <property type="project" value="TreeGrafter"/>
</dbReference>
<dbReference type="Gene3D" id="6.10.250.690">
    <property type="match status" value="1"/>
</dbReference>
<dbReference type="Pfam" id="PF00072">
    <property type="entry name" value="Response_reg"/>
    <property type="match status" value="1"/>
</dbReference>
<dbReference type="GO" id="GO:0000156">
    <property type="term" value="F:phosphorelay response regulator activity"/>
    <property type="evidence" value="ECO:0007669"/>
    <property type="project" value="TreeGrafter"/>
</dbReference>
<dbReference type="GO" id="GO:0000976">
    <property type="term" value="F:transcription cis-regulatory region binding"/>
    <property type="evidence" value="ECO:0007669"/>
    <property type="project" value="TreeGrafter"/>
</dbReference>
<dbReference type="InterPro" id="IPR001867">
    <property type="entry name" value="OmpR/PhoB-type_DNA-bd"/>
</dbReference>
<dbReference type="PROSITE" id="PS51755">
    <property type="entry name" value="OMPR_PHOB"/>
    <property type="match status" value="1"/>
</dbReference>
<keyword evidence="1" id="KW-0805">Transcription regulation</keyword>
<dbReference type="OrthoDB" id="9802426at2"/>
<dbReference type="GO" id="GO:0006355">
    <property type="term" value="P:regulation of DNA-templated transcription"/>
    <property type="evidence" value="ECO:0007669"/>
    <property type="project" value="InterPro"/>
</dbReference>
<dbReference type="PANTHER" id="PTHR48111">
    <property type="entry name" value="REGULATOR OF RPOS"/>
    <property type="match status" value="1"/>
</dbReference>
<evidence type="ECO:0000256" key="5">
    <source>
        <dbReference type="PROSITE-ProRule" id="PRU01091"/>
    </source>
</evidence>
<dbReference type="InterPro" id="IPR001789">
    <property type="entry name" value="Sig_transdc_resp-reg_receiver"/>
</dbReference>
<dbReference type="PANTHER" id="PTHR48111:SF67">
    <property type="entry name" value="TRANSCRIPTIONAL REGULATORY PROTEIN TCTD"/>
    <property type="match status" value="1"/>
</dbReference>
<keyword evidence="3" id="KW-0804">Transcription</keyword>
<dbReference type="SMART" id="SM00448">
    <property type="entry name" value="REC"/>
    <property type="match status" value="1"/>
</dbReference>
<dbReference type="InterPro" id="IPR036388">
    <property type="entry name" value="WH-like_DNA-bd_sf"/>
</dbReference>
<evidence type="ECO:0000259" key="6">
    <source>
        <dbReference type="PROSITE" id="PS50110"/>
    </source>
</evidence>
<dbReference type="RefSeq" id="WP_090132123.1">
    <property type="nucleotide sequence ID" value="NZ_FOLY01000003.1"/>
</dbReference>
<accession>A0A1I1J3I6</accession>
<dbReference type="Proteomes" id="UP000199046">
    <property type="component" value="Unassembled WGS sequence"/>
</dbReference>
<dbReference type="InterPro" id="IPR039420">
    <property type="entry name" value="WalR-like"/>
</dbReference>
<dbReference type="SUPFAM" id="SSF52172">
    <property type="entry name" value="CheY-like"/>
    <property type="match status" value="1"/>
</dbReference>
<evidence type="ECO:0000256" key="4">
    <source>
        <dbReference type="PROSITE-ProRule" id="PRU00169"/>
    </source>
</evidence>
<organism evidence="8 9">
    <name type="scientific">Kushneria avicenniae</name>
    <dbReference type="NCBI Taxonomy" id="402385"/>
    <lineage>
        <taxon>Bacteria</taxon>
        <taxon>Pseudomonadati</taxon>
        <taxon>Pseudomonadota</taxon>
        <taxon>Gammaproteobacteria</taxon>
        <taxon>Oceanospirillales</taxon>
        <taxon>Halomonadaceae</taxon>
        <taxon>Kushneria</taxon>
    </lineage>
</organism>
<dbReference type="STRING" id="402385.SAMN05421848_1333"/>
<dbReference type="PROSITE" id="PS50110">
    <property type="entry name" value="RESPONSE_REGULATORY"/>
    <property type="match status" value="1"/>
</dbReference>
<keyword evidence="4" id="KW-0597">Phosphoprotein</keyword>
<dbReference type="Pfam" id="PF00486">
    <property type="entry name" value="Trans_reg_C"/>
    <property type="match status" value="1"/>
</dbReference>
<gene>
    <name evidence="8" type="ORF">SAMN05421848_1333</name>
</gene>